<proteinExistence type="predicted"/>
<organism evidence="2">
    <name type="scientific">uncultured Nocardioides sp</name>
    <dbReference type="NCBI Taxonomy" id="198441"/>
    <lineage>
        <taxon>Bacteria</taxon>
        <taxon>Bacillati</taxon>
        <taxon>Actinomycetota</taxon>
        <taxon>Actinomycetes</taxon>
        <taxon>Propionibacteriales</taxon>
        <taxon>Nocardioidaceae</taxon>
        <taxon>Nocardioides</taxon>
        <taxon>environmental samples</taxon>
    </lineage>
</organism>
<dbReference type="InterPro" id="IPR052018">
    <property type="entry name" value="PHP_domain"/>
</dbReference>
<dbReference type="RefSeq" id="WP_295655941.1">
    <property type="nucleotide sequence ID" value="NZ_CADCUP010000001.1"/>
</dbReference>
<dbReference type="GO" id="GO:0004534">
    <property type="term" value="F:5'-3' RNA exonuclease activity"/>
    <property type="evidence" value="ECO:0007669"/>
    <property type="project" value="TreeGrafter"/>
</dbReference>
<evidence type="ECO:0000313" key="2">
    <source>
        <dbReference type="EMBL" id="CAA9370555.1"/>
    </source>
</evidence>
<dbReference type="InterPro" id="IPR003141">
    <property type="entry name" value="Pol/His_phosphatase_N"/>
</dbReference>
<sequence length="292" mass="30649">MRIDLHTHSLASDGTQTPSELAEAGSRAGLDVMALTDHDTAAGWAEATAAAESAGIALVRGMEISTRHEGRGVHLLAYLPDPTYPPLVEHLDLILESRSGRVPAIIERLRAAGIDVTEDDVRREAGASAAAGRPHIADALVRRGVVVDRGEAFDRFLKPGRAGHVHRYAAELVTMIETVRLAGGVTVMAHPWGRSDPGSLGEAAFAGLAEDGLAGIEVDHRDHTDEQRDELRSIAANLDLVVTGSSDHHGTGKTDHDLGCFTTAPDQYARLMELAAGSAAVAGRATPPVVGG</sequence>
<name>A0A6J4MW69_9ACTN</name>
<protein>
    <submittedName>
        <fullName evidence="2">FIG00031715: Predicted metal-dependent phosphoesterases (PHP family)</fullName>
    </submittedName>
</protein>
<dbReference type="CDD" id="cd07438">
    <property type="entry name" value="PHP_HisPPase_AMP"/>
    <property type="match status" value="1"/>
</dbReference>
<dbReference type="SMART" id="SM00481">
    <property type="entry name" value="POLIIIAc"/>
    <property type="match status" value="1"/>
</dbReference>
<dbReference type="EMBL" id="CADCUP010000001">
    <property type="protein sequence ID" value="CAA9370555.1"/>
    <property type="molecule type" value="Genomic_DNA"/>
</dbReference>
<dbReference type="GO" id="GO:0035312">
    <property type="term" value="F:5'-3' DNA exonuclease activity"/>
    <property type="evidence" value="ECO:0007669"/>
    <property type="project" value="TreeGrafter"/>
</dbReference>
<accession>A0A6J4MW69</accession>
<dbReference type="InterPro" id="IPR004013">
    <property type="entry name" value="PHP_dom"/>
</dbReference>
<dbReference type="Pfam" id="PF02811">
    <property type="entry name" value="PHP"/>
    <property type="match status" value="1"/>
</dbReference>
<dbReference type="PANTHER" id="PTHR42924">
    <property type="entry name" value="EXONUCLEASE"/>
    <property type="match status" value="1"/>
</dbReference>
<evidence type="ECO:0000259" key="1">
    <source>
        <dbReference type="SMART" id="SM00481"/>
    </source>
</evidence>
<dbReference type="Gene3D" id="1.10.150.650">
    <property type="match status" value="1"/>
</dbReference>
<feature type="domain" description="Polymerase/histidinol phosphatase N-terminal" evidence="1">
    <location>
        <begin position="3"/>
        <end position="68"/>
    </location>
</feature>
<reference evidence="2" key="1">
    <citation type="submission" date="2020-02" db="EMBL/GenBank/DDBJ databases">
        <authorList>
            <person name="Meier V. D."/>
        </authorList>
    </citation>
    <scope>NUCLEOTIDE SEQUENCE</scope>
    <source>
        <strain evidence="2">AVDCRST_MAG06</strain>
    </source>
</reference>
<dbReference type="AlphaFoldDB" id="A0A6J4MW69"/>
<dbReference type="PANTHER" id="PTHR42924:SF3">
    <property type="entry name" value="POLYMERASE_HISTIDINOL PHOSPHATASE N-TERMINAL DOMAIN-CONTAINING PROTEIN"/>
    <property type="match status" value="1"/>
</dbReference>
<dbReference type="SUPFAM" id="SSF89550">
    <property type="entry name" value="PHP domain-like"/>
    <property type="match status" value="1"/>
</dbReference>
<dbReference type="InterPro" id="IPR016195">
    <property type="entry name" value="Pol/histidinol_Pase-like"/>
</dbReference>
<dbReference type="Gene3D" id="3.20.20.140">
    <property type="entry name" value="Metal-dependent hydrolases"/>
    <property type="match status" value="1"/>
</dbReference>
<gene>
    <name evidence="2" type="ORF">AVDCRST_MAG06-21</name>
</gene>